<keyword evidence="1" id="KW-0812">Transmembrane</keyword>
<keyword evidence="1" id="KW-0472">Membrane</keyword>
<name>A0A3M8P485_9BACL</name>
<proteinExistence type="predicted"/>
<dbReference type="RefSeq" id="WP_123166288.1">
    <property type="nucleotide sequence ID" value="NZ_RIAX01000013.1"/>
</dbReference>
<protein>
    <submittedName>
        <fullName evidence="2">DUF2929 family protein</fullName>
    </submittedName>
</protein>
<dbReference type="Proteomes" id="UP000275473">
    <property type="component" value="Unassembled WGS sequence"/>
</dbReference>
<reference evidence="2 3" key="1">
    <citation type="journal article" date="2018" name="Int. J. Syst. Evol. Microbiol.">
        <title>Planococcus salinus sp. nov., a moderately halophilic bacterium isolated from a saline-alkali soil.</title>
        <authorList>
            <person name="Gan L."/>
        </authorList>
    </citation>
    <scope>NUCLEOTIDE SEQUENCE [LARGE SCALE GENOMIC DNA]</scope>
    <source>
        <strain evidence="2 3">LCB217</strain>
    </source>
</reference>
<dbReference type="AlphaFoldDB" id="A0A3M8P485"/>
<keyword evidence="1" id="KW-1133">Transmembrane helix</keyword>
<organism evidence="2 3">
    <name type="scientific">Planococcus salinus</name>
    <dbReference type="NCBI Taxonomy" id="1848460"/>
    <lineage>
        <taxon>Bacteria</taxon>
        <taxon>Bacillati</taxon>
        <taxon>Bacillota</taxon>
        <taxon>Bacilli</taxon>
        <taxon>Bacillales</taxon>
        <taxon>Caryophanaceae</taxon>
        <taxon>Planococcus</taxon>
    </lineage>
</organism>
<evidence type="ECO:0000313" key="2">
    <source>
        <dbReference type="EMBL" id="RNF38467.1"/>
    </source>
</evidence>
<dbReference type="EMBL" id="RIAX01000013">
    <property type="protein sequence ID" value="RNF38467.1"/>
    <property type="molecule type" value="Genomic_DNA"/>
</dbReference>
<dbReference type="InterPro" id="IPR021324">
    <property type="entry name" value="DUF2929"/>
</dbReference>
<evidence type="ECO:0000313" key="3">
    <source>
        <dbReference type="Proteomes" id="UP000275473"/>
    </source>
</evidence>
<feature type="transmembrane region" description="Helical" evidence="1">
    <location>
        <begin position="33"/>
        <end position="52"/>
    </location>
</feature>
<evidence type="ECO:0000256" key="1">
    <source>
        <dbReference type="SAM" id="Phobius"/>
    </source>
</evidence>
<comment type="caution">
    <text evidence="2">The sequence shown here is derived from an EMBL/GenBank/DDBJ whole genome shotgun (WGS) entry which is preliminary data.</text>
</comment>
<gene>
    <name evidence="2" type="ORF">EEX84_14105</name>
</gene>
<accession>A0A3M8P485</accession>
<dbReference type="Pfam" id="PF11151">
    <property type="entry name" value="DUF2929"/>
    <property type="match status" value="1"/>
</dbReference>
<sequence length="61" mass="6779">MQFIATFFWSVLLISLLNYVVSAVQGVPFDFMMGVYISLAVSVLVFVLASLIPNETVPDKH</sequence>
<dbReference type="OrthoDB" id="2440739at2"/>
<keyword evidence="3" id="KW-1185">Reference proteome</keyword>